<dbReference type="RefSeq" id="XP_009839489.1">
    <property type="nucleotide sequence ID" value="XM_009841187.1"/>
</dbReference>
<organism evidence="1">
    <name type="scientific">Aphanomyces astaci</name>
    <name type="common">Crayfish plague agent</name>
    <dbReference type="NCBI Taxonomy" id="112090"/>
    <lineage>
        <taxon>Eukaryota</taxon>
        <taxon>Sar</taxon>
        <taxon>Stramenopiles</taxon>
        <taxon>Oomycota</taxon>
        <taxon>Saprolegniomycetes</taxon>
        <taxon>Saprolegniales</taxon>
        <taxon>Verrucalvaceae</taxon>
        <taxon>Aphanomyces</taxon>
    </lineage>
</organism>
<dbReference type="GeneID" id="20815612"/>
<dbReference type="OrthoDB" id="25887at2759"/>
<dbReference type="AlphaFoldDB" id="W4FV50"/>
<evidence type="ECO:0000313" key="1">
    <source>
        <dbReference type="EMBL" id="ETV70826.1"/>
    </source>
</evidence>
<accession>W4FV50</accession>
<sequence>MLFKQEAMTKDVFLGNIHSKLRRRHYQDGVFQSHRLDEIGLDLTSSDSWPYRMRCANASPKLCVYAHSGAAQATWDAKTDTLVPILKDEW</sequence>
<dbReference type="EMBL" id="KI913163">
    <property type="protein sequence ID" value="ETV70826.1"/>
    <property type="molecule type" value="Genomic_DNA"/>
</dbReference>
<reference evidence="1" key="1">
    <citation type="submission" date="2013-12" db="EMBL/GenBank/DDBJ databases">
        <title>The Genome Sequence of Aphanomyces astaci APO3.</title>
        <authorList>
            <consortium name="The Broad Institute Genomics Platform"/>
            <person name="Russ C."/>
            <person name="Tyler B."/>
            <person name="van West P."/>
            <person name="Dieguez-Uribeondo J."/>
            <person name="Young S.K."/>
            <person name="Zeng Q."/>
            <person name="Gargeya S."/>
            <person name="Fitzgerald M."/>
            <person name="Abouelleil A."/>
            <person name="Alvarado L."/>
            <person name="Chapman S.B."/>
            <person name="Gainer-Dewar J."/>
            <person name="Goldberg J."/>
            <person name="Griggs A."/>
            <person name="Gujja S."/>
            <person name="Hansen M."/>
            <person name="Howarth C."/>
            <person name="Imamovic A."/>
            <person name="Ireland A."/>
            <person name="Larimer J."/>
            <person name="McCowan C."/>
            <person name="Murphy C."/>
            <person name="Pearson M."/>
            <person name="Poon T.W."/>
            <person name="Priest M."/>
            <person name="Roberts A."/>
            <person name="Saif S."/>
            <person name="Shea T."/>
            <person name="Sykes S."/>
            <person name="Wortman J."/>
            <person name="Nusbaum C."/>
            <person name="Birren B."/>
        </authorList>
    </citation>
    <scope>NUCLEOTIDE SEQUENCE [LARGE SCALE GENOMIC DNA]</scope>
    <source>
        <strain evidence="1">APO3</strain>
    </source>
</reference>
<name>W4FV50_APHAT</name>
<dbReference type="VEuPathDB" id="FungiDB:H257_13616"/>
<proteinExistence type="predicted"/>
<protein>
    <submittedName>
        <fullName evidence="1">Uncharacterized protein</fullName>
    </submittedName>
</protein>
<gene>
    <name evidence="1" type="ORF">H257_13616</name>
</gene>